<dbReference type="CDD" id="cd02194">
    <property type="entry name" value="ThiL"/>
    <property type="match status" value="1"/>
</dbReference>
<feature type="binding site" evidence="1">
    <location>
        <position position="349"/>
    </location>
    <ligand>
        <name>substrate</name>
    </ligand>
</feature>
<evidence type="ECO:0000313" key="5">
    <source>
        <dbReference type="Proteomes" id="UP000232806"/>
    </source>
</evidence>
<dbReference type="Gene3D" id="3.30.1330.10">
    <property type="entry name" value="PurM-like, N-terminal domain"/>
    <property type="match status" value="1"/>
</dbReference>
<dbReference type="SUPFAM" id="SSF56042">
    <property type="entry name" value="PurM C-terminal domain-like"/>
    <property type="match status" value="1"/>
</dbReference>
<keyword evidence="1" id="KW-0547">Nucleotide-binding</keyword>
<dbReference type="GeneID" id="35120845"/>
<evidence type="ECO:0000256" key="1">
    <source>
        <dbReference type="HAMAP-Rule" id="MF_02128"/>
    </source>
</evidence>
<dbReference type="InterPro" id="IPR036921">
    <property type="entry name" value="PurM-like_N_sf"/>
</dbReference>
<feature type="binding site" evidence="1">
    <location>
        <position position="65"/>
    </location>
    <ligand>
        <name>Mg(2+)</name>
        <dbReference type="ChEBI" id="CHEBI:18420"/>
        <label>4</label>
    </ligand>
</feature>
<feature type="domain" description="PurM-like C-terminal" evidence="3">
    <location>
        <begin position="173"/>
        <end position="334"/>
    </location>
</feature>
<dbReference type="GO" id="GO:0005524">
    <property type="term" value="F:ATP binding"/>
    <property type="evidence" value="ECO:0007669"/>
    <property type="project" value="UniProtKB-UniRule"/>
</dbReference>
<keyword evidence="1" id="KW-0479">Metal-binding</keyword>
<dbReference type="GO" id="GO:0009228">
    <property type="term" value="P:thiamine biosynthetic process"/>
    <property type="evidence" value="ECO:0007669"/>
    <property type="project" value="UniProtKB-KW"/>
</dbReference>
<feature type="binding site" evidence="1">
    <location>
        <position position="67"/>
    </location>
    <ligand>
        <name>Mg(2+)</name>
        <dbReference type="ChEBI" id="CHEBI:18420"/>
        <label>2</label>
    </ligand>
</feature>
<keyword evidence="1" id="KW-0460">Magnesium</keyword>
<dbReference type="PANTHER" id="PTHR30270:SF0">
    <property type="entry name" value="THIAMINE-MONOPHOSPHATE KINASE"/>
    <property type="match status" value="1"/>
</dbReference>
<comment type="pathway">
    <text evidence="1">Cofactor biosynthesis; thiamine diphosphate biosynthesis; thiamine diphosphate from thiamine phosphate: step 1/1.</text>
</comment>
<feature type="binding site" evidence="1">
    <location>
        <position position="246"/>
    </location>
    <ligand>
        <name>Mg(2+)</name>
        <dbReference type="ChEBI" id="CHEBI:18420"/>
        <label>5</label>
    </ligand>
</feature>
<dbReference type="InterPro" id="IPR006283">
    <property type="entry name" value="ThiL-like"/>
</dbReference>
<feature type="binding site" evidence="1">
    <location>
        <position position="143"/>
    </location>
    <ligand>
        <name>Mg(2+)</name>
        <dbReference type="ChEBI" id="CHEBI:18420"/>
        <label>1</label>
    </ligand>
</feature>
<dbReference type="GO" id="GO:0000287">
    <property type="term" value="F:magnesium ion binding"/>
    <property type="evidence" value="ECO:0007669"/>
    <property type="project" value="UniProtKB-UniRule"/>
</dbReference>
<dbReference type="Proteomes" id="UP000232806">
    <property type="component" value="Chromosome"/>
</dbReference>
<feature type="binding site" evidence="1">
    <location>
        <position position="74"/>
    </location>
    <ligand>
        <name>substrate</name>
    </ligand>
</feature>
<feature type="binding site" evidence="1">
    <location>
        <position position="51"/>
    </location>
    <ligand>
        <name>Mg(2+)</name>
        <dbReference type="ChEBI" id="CHEBI:18420"/>
        <label>4</label>
    </ligand>
</feature>
<organism evidence="4 5">
    <name type="scientific">Methanobacterium subterraneum</name>
    <dbReference type="NCBI Taxonomy" id="59277"/>
    <lineage>
        <taxon>Archaea</taxon>
        <taxon>Methanobacteriati</taxon>
        <taxon>Methanobacteriota</taxon>
        <taxon>Methanomada group</taxon>
        <taxon>Methanobacteria</taxon>
        <taxon>Methanobacteriales</taxon>
        <taxon>Methanobacteriaceae</taxon>
        <taxon>Methanobacterium</taxon>
    </lineage>
</organism>
<feature type="binding site" evidence="1">
    <location>
        <position position="67"/>
    </location>
    <ligand>
        <name>Mg(2+)</name>
        <dbReference type="ChEBI" id="CHEBI:18420"/>
        <label>1</label>
    </ligand>
</feature>
<dbReference type="Pfam" id="PF02769">
    <property type="entry name" value="AIRS_C"/>
    <property type="match status" value="1"/>
</dbReference>
<dbReference type="OrthoDB" id="45909at2157"/>
<name>A0A2H4VB88_9EURY</name>
<dbReference type="GO" id="GO:0009030">
    <property type="term" value="F:thiamine-phosphate kinase activity"/>
    <property type="evidence" value="ECO:0007669"/>
    <property type="project" value="UniProtKB-UniRule"/>
</dbReference>
<dbReference type="UniPathway" id="UPA00060">
    <property type="reaction ID" value="UER00142"/>
</dbReference>
<dbReference type="Gene3D" id="3.90.650.10">
    <property type="entry name" value="PurM-like C-terminal domain"/>
    <property type="match status" value="1"/>
</dbReference>
<dbReference type="EC" id="2.7.4.16" evidence="1"/>
<dbReference type="SUPFAM" id="SSF55326">
    <property type="entry name" value="PurM N-terminal domain-like"/>
    <property type="match status" value="1"/>
</dbReference>
<gene>
    <name evidence="1" type="primary">thiL</name>
    <name evidence="4" type="ORF">BK007_04580</name>
</gene>
<dbReference type="AlphaFoldDB" id="A0A2H4VB88"/>
<comment type="function">
    <text evidence="1">Catalyzes the ATP-dependent phosphorylation of thiamine-monophosphate (TMP) to form thiamine-pyrophosphate (TPP), the active form of vitamin B1.</text>
</comment>
<comment type="caution">
    <text evidence="1">Lacks conserved residue(s) required for the propagation of feature annotation.</text>
</comment>
<keyword evidence="1" id="KW-0067">ATP-binding</keyword>
<dbReference type="Pfam" id="PF00586">
    <property type="entry name" value="AIRS"/>
    <property type="match status" value="1"/>
</dbReference>
<feature type="binding site" evidence="1">
    <location>
        <begin position="142"/>
        <end position="143"/>
    </location>
    <ligand>
        <name>ATP</name>
        <dbReference type="ChEBI" id="CHEBI:30616"/>
    </ligand>
</feature>
<feature type="binding site" evidence="1">
    <location>
        <position position="51"/>
    </location>
    <ligand>
        <name>Mg(2+)</name>
        <dbReference type="ChEBI" id="CHEBI:18420"/>
        <label>3</label>
    </ligand>
</feature>
<comment type="similarity">
    <text evidence="1">Belongs to the thiamine-monophosphate kinase family.</text>
</comment>
<reference evidence="4 5" key="1">
    <citation type="submission" date="2016-10" db="EMBL/GenBank/DDBJ databases">
        <title>Comparative genomics between deep and shallow subseafloor isolates.</title>
        <authorList>
            <person name="Ishii S."/>
            <person name="Miller J.R."/>
            <person name="Sutton G."/>
            <person name="Suzuki S."/>
            <person name="Methe B."/>
            <person name="Inagaki F."/>
            <person name="Imachi H."/>
        </authorList>
    </citation>
    <scope>NUCLEOTIDE SEQUENCE [LARGE SCALE GENOMIC DNA]</scope>
    <source>
        <strain evidence="4 5">MO-MB1</strain>
    </source>
</reference>
<dbReference type="PANTHER" id="PTHR30270">
    <property type="entry name" value="THIAMINE-MONOPHOSPHATE KINASE"/>
    <property type="match status" value="1"/>
</dbReference>
<feature type="binding site" evidence="1">
    <location>
        <position position="245"/>
    </location>
    <ligand>
        <name>ATP</name>
        <dbReference type="ChEBI" id="CHEBI:30616"/>
    </ligand>
</feature>
<protein>
    <recommendedName>
        <fullName evidence="1">Thiamine-monophosphate kinase</fullName>
        <shortName evidence="1">TMP kinase</shortName>
        <shortName evidence="1">Thiamine-phosphate kinase</shortName>
        <ecNumber evidence="1">2.7.4.16</ecNumber>
    </recommendedName>
</protein>
<keyword evidence="1" id="KW-0784">Thiamine biosynthesis</keyword>
<comment type="miscellaneous">
    <text evidence="1">Reaction mechanism of ThiL seems to utilize a direct, inline transfer of the gamma-phosphate of ATP to TMP rather than a phosphorylated enzyme intermediate.</text>
</comment>
<feature type="binding site" evidence="1">
    <location>
        <position position="95"/>
    </location>
    <ligand>
        <name>Mg(2+)</name>
        <dbReference type="ChEBI" id="CHEBI:18420"/>
        <label>4</label>
    </ligand>
</feature>
<dbReference type="InterPro" id="IPR016188">
    <property type="entry name" value="PurM-like_N"/>
</dbReference>
<feature type="binding site" evidence="1">
    <location>
        <position position="298"/>
    </location>
    <ligand>
        <name>substrate</name>
    </ligand>
</feature>
<feature type="binding site" evidence="1">
    <location>
        <position position="95"/>
    </location>
    <ligand>
        <name>Mg(2+)</name>
        <dbReference type="ChEBI" id="CHEBI:18420"/>
        <label>3</label>
    </ligand>
</feature>
<keyword evidence="1" id="KW-0808">Transferase</keyword>
<dbReference type="NCBIfam" id="TIGR01379">
    <property type="entry name" value="thiL"/>
    <property type="match status" value="1"/>
</dbReference>
<sequence>MPSKDIKQPKNLKISDIGEKKLIKRLLSRSRALQPNSPFFDDFYFKSLSDDAALIDLDDKYLVVTADLILESAHLPQDMSPKEKGMKVVTVNVSDLAAMGAKPIGFILSLGLPGDLPLDEFDEIMDGVLYSCQNYEIGLTGGDTNQSDELILSGTGLGVVDKKKVLMKDGAIPGDVVAVTGPLGVAAAGFEFLLSPPPVKEVLKKNLKPSTLKLIKKHAIEPQARLNEGIMLADTGAVTSATDITDGLASEVGELVSASENGIGITLYEALIPIIPEVEEVAHALNKDPLDFALYYGEDFELLLTVKKDDFSHLKDQFGLHEVGVVTSSGKMEIINKDGKTNLLESKGYQHFK</sequence>
<dbReference type="GO" id="GO:0009229">
    <property type="term" value="P:thiamine diphosphate biosynthetic process"/>
    <property type="evidence" value="ECO:0007669"/>
    <property type="project" value="UniProtKB-UniRule"/>
</dbReference>
<evidence type="ECO:0000259" key="2">
    <source>
        <dbReference type="Pfam" id="PF00586"/>
    </source>
</evidence>
<evidence type="ECO:0000313" key="4">
    <source>
        <dbReference type="EMBL" id="AUB55362.1"/>
    </source>
</evidence>
<feature type="binding site" evidence="1">
    <location>
        <position position="95"/>
    </location>
    <ligand>
        <name>Mg(2+)</name>
        <dbReference type="ChEBI" id="CHEBI:18420"/>
        <label>2</label>
    </ligand>
</feature>
<dbReference type="HAMAP" id="MF_02128">
    <property type="entry name" value="TMP_kinase"/>
    <property type="match status" value="1"/>
</dbReference>
<feature type="domain" description="PurM-like N-terminal" evidence="2">
    <location>
        <begin position="50"/>
        <end position="160"/>
    </location>
</feature>
<dbReference type="InterPro" id="IPR010918">
    <property type="entry name" value="PurM-like_C_dom"/>
</dbReference>
<comment type="catalytic activity">
    <reaction evidence="1">
        <text>thiamine phosphate + ATP = thiamine diphosphate + ADP</text>
        <dbReference type="Rhea" id="RHEA:15913"/>
        <dbReference type="ChEBI" id="CHEBI:30616"/>
        <dbReference type="ChEBI" id="CHEBI:37575"/>
        <dbReference type="ChEBI" id="CHEBI:58937"/>
        <dbReference type="ChEBI" id="CHEBI:456216"/>
        <dbReference type="EC" id="2.7.4.16"/>
    </reaction>
</comment>
<feature type="binding site" evidence="1">
    <location>
        <position position="168"/>
    </location>
    <ligand>
        <name>ATP</name>
        <dbReference type="ChEBI" id="CHEBI:30616"/>
    </ligand>
</feature>
<dbReference type="InterPro" id="IPR036676">
    <property type="entry name" value="PurM-like_C_sf"/>
</dbReference>
<dbReference type="RefSeq" id="WP_100905342.1">
    <property type="nucleotide sequence ID" value="NZ_CP017766.1"/>
</dbReference>
<evidence type="ECO:0000259" key="3">
    <source>
        <dbReference type="Pfam" id="PF02769"/>
    </source>
</evidence>
<accession>A0A2H4VB88</accession>
<proteinExistence type="inferred from homology"/>
<feature type="binding site" evidence="1">
    <location>
        <position position="243"/>
    </location>
    <ligand>
        <name>Mg(2+)</name>
        <dbReference type="ChEBI" id="CHEBI:18420"/>
        <label>3</label>
    </ligand>
</feature>
<keyword evidence="1 4" id="KW-0418">Kinase</keyword>
<dbReference type="EMBL" id="CP017766">
    <property type="protein sequence ID" value="AUB55362.1"/>
    <property type="molecule type" value="Genomic_DNA"/>
</dbReference>
<dbReference type="PIRSF" id="PIRSF005303">
    <property type="entry name" value="Thiam_monoph_kin"/>
    <property type="match status" value="1"/>
</dbReference>